<dbReference type="InterPro" id="IPR000055">
    <property type="entry name" value="Restrct_endonuc_typeI_TRD"/>
</dbReference>
<comment type="similarity">
    <text evidence="1">Belongs to the type-I restriction system S methylase family.</text>
</comment>
<accession>A0A744GPG5</accession>
<protein>
    <submittedName>
        <fullName evidence="5">Restriction endonuclease subunit S</fullName>
    </submittedName>
</protein>
<dbReference type="SUPFAM" id="SSF116734">
    <property type="entry name" value="DNA methylase specificity domain"/>
    <property type="match status" value="2"/>
</dbReference>
<feature type="domain" description="Type I restriction modification DNA specificity" evidence="4">
    <location>
        <begin position="21"/>
        <end position="162"/>
    </location>
</feature>
<dbReference type="GO" id="GO:0009307">
    <property type="term" value="P:DNA restriction-modification system"/>
    <property type="evidence" value="ECO:0007669"/>
    <property type="project" value="UniProtKB-KW"/>
</dbReference>
<dbReference type="GO" id="GO:0004519">
    <property type="term" value="F:endonuclease activity"/>
    <property type="evidence" value="ECO:0007669"/>
    <property type="project" value="UniProtKB-KW"/>
</dbReference>
<feature type="domain" description="Type I restriction modification DNA specificity" evidence="4">
    <location>
        <begin position="193"/>
        <end position="344"/>
    </location>
</feature>
<reference evidence="5" key="2">
    <citation type="submission" date="2020-02" db="EMBL/GenBank/DDBJ databases">
        <authorList>
            <consortium name="NCBI Pathogen Detection Project"/>
        </authorList>
    </citation>
    <scope>NUCLEOTIDE SEQUENCE</scope>
    <source>
        <strain evidence="5">MA.AU29 KAK-M2</strain>
    </source>
</reference>
<keyword evidence="2" id="KW-0680">Restriction system</keyword>
<dbReference type="Gene3D" id="3.90.220.20">
    <property type="entry name" value="DNA methylase specificity domains"/>
    <property type="match status" value="2"/>
</dbReference>
<dbReference type="AlphaFoldDB" id="A0A744GPG5"/>
<dbReference type="InterPro" id="IPR052021">
    <property type="entry name" value="Type-I_RS_S_subunit"/>
</dbReference>
<dbReference type="EMBL" id="DAAURF010000002">
    <property type="protein sequence ID" value="HAF2588004.1"/>
    <property type="molecule type" value="Genomic_DNA"/>
</dbReference>
<evidence type="ECO:0000256" key="3">
    <source>
        <dbReference type="ARBA" id="ARBA00023125"/>
    </source>
</evidence>
<keyword evidence="3" id="KW-0238">DNA-binding</keyword>
<keyword evidence="5" id="KW-0540">Nuclease</keyword>
<dbReference type="InterPro" id="IPR044946">
    <property type="entry name" value="Restrct_endonuc_typeI_TRD_sf"/>
</dbReference>
<name>A0A744GPG5_SALER</name>
<reference evidence="5" key="1">
    <citation type="journal article" date="2018" name="Genome Biol.">
        <title>SKESA: strategic k-mer extension for scrupulous assemblies.</title>
        <authorList>
            <person name="Souvorov A."/>
            <person name="Agarwala R."/>
            <person name="Lipman D.J."/>
        </authorList>
    </citation>
    <scope>NUCLEOTIDE SEQUENCE</scope>
    <source>
        <strain evidence="5">MA.AU29 KAK-M2</strain>
    </source>
</reference>
<organism evidence="5">
    <name type="scientific">Salmonella enterica</name>
    <name type="common">Salmonella choleraesuis</name>
    <dbReference type="NCBI Taxonomy" id="28901"/>
    <lineage>
        <taxon>Bacteria</taxon>
        <taxon>Pseudomonadati</taxon>
        <taxon>Pseudomonadota</taxon>
        <taxon>Gammaproteobacteria</taxon>
        <taxon>Enterobacterales</taxon>
        <taxon>Enterobacteriaceae</taxon>
        <taxon>Salmonella</taxon>
    </lineage>
</organism>
<keyword evidence="5" id="KW-0378">Hydrolase</keyword>
<proteinExistence type="inferred from homology"/>
<dbReference type="Pfam" id="PF01420">
    <property type="entry name" value="Methylase_S"/>
    <property type="match status" value="2"/>
</dbReference>
<evidence type="ECO:0000313" key="5">
    <source>
        <dbReference type="EMBL" id="HAF2588004.1"/>
    </source>
</evidence>
<evidence type="ECO:0000256" key="2">
    <source>
        <dbReference type="ARBA" id="ARBA00022747"/>
    </source>
</evidence>
<keyword evidence="5" id="KW-0255">Endonuclease</keyword>
<dbReference type="PANTHER" id="PTHR30408">
    <property type="entry name" value="TYPE-1 RESTRICTION ENZYME ECOKI SPECIFICITY PROTEIN"/>
    <property type="match status" value="1"/>
</dbReference>
<gene>
    <name evidence="5" type="ORF">G8O06_001517</name>
</gene>
<dbReference type="CDD" id="cd17282">
    <property type="entry name" value="RMtype1_S_Eco16444ORF1681_TRD1-CR1_like"/>
    <property type="match status" value="1"/>
</dbReference>
<evidence type="ECO:0000256" key="1">
    <source>
        <dbReference type="ARBA" id="ARBA00010923"/>
    </source>
</evidence>
<sequence>MISISELIEKVEKINPNNKEGSWKYIDIASVDRFQKKIVLDSVSLITTGSAPSRARQVVFADDIIISTVRPNLNTVAIVPKELDGAIASTGFCVLRPNKEKVDTKYLFHYIKSDDFVNKLVKLATGANYPAVSDKIIKEQQLKKISLCEQKKIAAILDKAEGIRQKREQATKLADDFLRTIFLEMFGDPIENPKGWQRMKFSEVGTLDRGKSKHRPRNAPELLGGIHPLIQTGDVANSGGYITEYFSTYSDIGLAQSKMWKKGTLCITIAANIAKTGILMFDACFPDSVVGFQPNQHVEAEFIQHWLGFLQKQLEEAAPEVAQKNINLAILRDLDVIVPDKALQMKFKGVVKKVRELKEKYHNYPDIQSVLSSFHLS</sequence>
<dbReference type="PANTHER" id="PTHR30408:SF12">
    <property type="entry name" value="TYPE I RESTRICTION ENZYME MJAVIII SPECIFICITY SUBUNIT"/>
    <property type="match status" value="1"/>
</dbReference>
<dbReference type="GO" id="GO:0003677">
    <property type="term" value="F:DNA binding"/>
    <property type="evidence" value="ECO:0007669"/>
    <property type="project" value="UniProtKB-KW"/>
</dbReference>
<dbReference type="RefSeq" id="WP_262958425.1">
    <property type="nucleotide sequence ID" value="NZ_JAFNLE010000005.1"/>
</dbReference>
<evidence type="ECO:0000259" key="4">
    <source>
        <dbReference type="Pfam" id="PF01420"/>
    </source>
</evidence>
<comment type="caution">
    <text evidence="5">The sequence shown here is derived from an EMBL/GenBank/DDBJ whole genome shotgun (WGS) entry which is preliminary data.</text>
</comment>